<gene>
    <name evidence="1" type="ORF">BKA10_002553</name>
</gene>
<dbReference type="AlphaFoldDB" id="A0AA40VMT5"/>
<dbReference type="SUPFAM" id="SSF52833">
    <property type="entry name" value="Thioredoxin-like"/>
    <property type="match status" value="1"/>
</dbReference>
<evidence type="ECO:0000313" key="2">
    <source>
        <dbReference type="Proteomes" id="UP000549113"/>
    </source>
</evidence>
<dbReference type="Gene3D" id="3.40.30.10">
    <property type="entry name" value="Glutaredoxin"/>
    <property type="match status" value="1"/>
</dbReference>
<comment type="caution">
    <text evidence="1">The sequence shown here is derived from an EMBL/GenBank/DDBJ whole genome shotgun (WGS) entry which is preliminary data.</text>
</comment>
<dbReference type="EMBL" id="JACIFH010000001">
    <property type="protein sequence ID" value="MBB4140759.1"/>
    <property type="molecule type" value="Genomic_DNA"/>
</dbReference>
<dbReference type="CDD" id="cd02976">
    <property type="entry name" value="NrdH"/>
    <property type="match status" value="1"/>
</dbReference>
<dbReference type="Proteomes" id="UP000549113">
    <property type="component" value="Unassembled WGS sequence"/>
</dbReference>
<protein>
    <submittedName>
        <fullName evidence="1">Glutaredoxin-like protein NrdH</fullName>
    </submittedName>
</protein>
<name>A0AA40VMT5_9MICO</name>
<evidence type="ECO:0000313" key="1">
    <source>
        <dbReference type="EMBL" id="MBB4140759.1"/>
    </source>
</evidence>
<dbReference type="InterPro" id="IPR036249">
    <property type="entry name" value="Thioredoxin-like_sf"/>
</dbReference>
<proteinExistence type="predicted"/>
<organism evidence="1 2">
    <name type="scientific">Microbacterium invictum</name>
    <dbReference type="NCBI Taxonomy" id="515415"/>
    <lineage>
        <taxon>Bacteria</taxon>
        <taxon>Bacillati</taxon>
        <taxon>Actinomycetota</taxon>
        <taxon>Actinomycetes</taxon>
        <taxon>Micrococcales</taxon>
        <taxon>Microbacteriaceae</taxon>
        <taxon>Microbacterium</taxon>
    </lineage>
</organism>
<sequence length="66" mass="7517">MRRLDERGIQYLEIDLSIPTNAAAREYVTEDLGYAEAPVVVVSDQDHWSGFDRDLIDRIAPPQEEA</sequence>
<reference evidence="1 2" key="1">
    <citation type="submission" date="2020-08" db="EMBL/GenBank/DDBJ databases">
        <title>Sequencing the genomes of 1000 actinobacteria strains.</title>
        <authorList>
            <person name="Klenk H.-P."/>
        </authorList>
    </citation>
    <scope>NUCLEOTIDE SEQUENCE [LARGE SCALE GENOMIC DNA]</scope>
    <source>
        <strain evidence="1 2">DSM 19600</strain>
    </source>
</reference>
<accession>A0AA40VMT5</accession>
<keyword evidence="2" id="KW-1185">Reference proteome</keyword>